<dbReference type="AlphaFoldDB" id="A0A9X2IUL5"/>
<evidence type="ECO:0000259" key="2">
    <source>
        <dbReference type="Pfam" id="PF08327"/>
    </source>
</evidence>
<evidence type="ECO:0000256" key="1">
    <source>
        <dbReference type="ARBA" id="ARBA00006817"/>
    </source>
</evidence>
<comment type="similarity">
    <text evidence="1">Belongs to the AHA1 family.</text>
</comment>
<name>A0A9X2IUL5_9MICO</name>
<gene>
    <name evidence="3" type="ORF">NB037_09935</name>
</gene>
<dbReference type="Proteomes" id="UP001155240">
    <property type="component" value="Unassembled WGS sequence"/>
</dbReference>
<comment type="caution">
    <text evidence="3">The sequence shown here is derived from an EMBL/GenBank/DDBJ whole genome shotgun (WGS) entry which is preliminary data.</text>
</comment>
<proteinExistence type="inferred from homology"/>
<dbReference type="EMBL" id="JAMRYM010000036">
    <property type="protein sequence ID" value="MCM6762734.1"/>
    <property type="molecule type" value="Genomic_DNA"/>
</dbReference>
<keyword evidence="4" id="KW-1185">Reference proteome</keyword>
<accession>A0A9X2IUL5</accession>
<dbReference type="RefSeq" id="WP_251945496.1">
    <property type="nucleotide sequence ID" value="NZ_JAMRYM010000036.1"/>
</dbReference>
<organism evidence="3 4">
    <name type="scientific">Rathayibacter rubneri</name>
    <dbReference type="NCBI Taxonomy" id="2950106"/>
    <lineage>
        <taxon>Bacteria</taxon>
        <taxon>Bacillati</taxon>
        <taxon>Actinomycetota</taxon>
        <taxon>Actinomycetes</taxon>
        <taxon>Micrococcales</taxon>
        <taxon>Microbacteriaceae</taxon>
        <taxon>Rathayibacter</taxon>
    </lineage>
</organism>
<dbReference type="InterPro" id="IPR013538">
    <property type="entry name" value="ASHA1/2-like_C"/>
</dbReference>
<dbReference type="CDD" id="cd08896">
    <property type="entry name" value="SRPBCC_CalC_Aha1-like_3"/>
    <property type="match status" value="1"/>
</dbReference>
<dbReference type="SUPFAM" id="SSF55961">
    <property type="entry name" value="Bet v1-like"/>
    <property type="match status" value="1"/>
</dbReference>
<protein>
    <submittedName>
        <fullName evidence="3">SRPBCC family protein</fullName>
    </submittedName>
</protein>
<evidence type="ECO:0000313" key="3">
    <source>
        <dbReference type="EMBL" id="MCM6762734.1"/>
    </source>
</evidence>
<dbReference type="InterPro" id="IPR023393">
    <property type="entry name" value="START-like_dom_sf"/>
</dbReference>
<feature type="domain" description="Activator of Hsp90 ATPase homologue 1/2-like C-terminal" evidence="2">
    <location>
        <begin position="17"/>
        <end position="153"/>
    </location>
</feature>
<reference evidence="3" key="1">
    <citation type="submission" date="2022-06" db="EMBL/GenBank/DDBJ databases">
        <title>Whole genome shotgun sequencing (WGS) of Rathayibacter sp. ZW T2_19, isolated from stored onions (Allium cepa).</title>
        <authorList>
            <person name="Stoll D.A."/>
            <person name="Huch M."/>
        </authorList>
    </citation>
    <scope>NUCLEOTIDE SEQUENCE</scope>
    <source>
        <strain evidence="3">ZW T2_19</strain>
    </source>
</reference>
<dbReference type="Gene3D" id="3.30.530.20">
    <property type="match status" value="1"/>
</dbReference>
<evidence type="ECO:0000313" key="4">
    <source>
        <dbReference type="Proteomes" id="UP001155240"/>
    </source>
</evidence>
<dbReference type="Pfam" id="PF08327">
    <property type="entry name" value="AHSA1"/>
    <property type="match status" value="1"/>
</dbReference>
<sequence length="154" mass="16829">MTGFDPRLDLEISRVLRAPRSSVWAAWTTPELFARWWIPAPARCRVDAMDVRPGGALETSMSNGDGFVPHLSGCYLAVDPEERLVFTTALVVGWRPAAAPFITAVVTLEDHSDGTLYRAHVMHKDAATRDEHERLGFADGWGTVAAQLAAVVEG</sequence>